<feature type="chain" id="PRO_5016452118" description="AB hydrolase-1 domain-containing protein" evidence="2">
    <location>
        <begin position="48"/>
        <end position="363"/>
    </location>
</feature>
<dbReference type="InterPro" id="IPR000073">
    <property type="entry name" value="AB_hydrolase_1"/>
</dbReference>
<evidence type="ECO:0000256" key="2">
    <source>
        <dbReference type="SAM" id="SignalP"/>
    </source>
</evidence>
<evidence type="ECO:0000259" key="3">
    <source>
        <dbReference type="Pfam" id="PF12697"/>
    </source>
</evidence>
<evidence type="ECO:0000313" key="4">
    <source>
        <dbReference type="EMBL" id="RAK66563.1"/>
    </source>
</evidence>
<dbReference type="PANTHER" id="PTHR43194:SF2">
    <property type="entry name" value="PEROXISOMAL MEMBRANE PROTEIN LPX1"/>
    <property type="match status" value="1"/>
</dbReference>
<organism evidence="4 5">
    <name type="scientific">Phenylobacterium kunshanense</name>
    <dbReference type="NCBI Taxonomy" id="1445034"/>
    <lineage>
        <taxon>Bacteria</taxon>
        <taxon>Pseudomonadati</taxon>
        <taxon>Pseudomonadota</taxon>
        <taxon>Alphaproteobacteria</taxon>
        <taxon>Caulobacterales</taxon>
        <taxon>Caulobacteraceae</taxon>
        <taxon>Phenylobacterium</taxon>
    </lineage>
</organism>
<feature type="signal peptide" evidence="2">
    <location>
        <begin position="1"/>
        <end position="47"/>
    </location>
</feature>
<sequence length="363" mass="37941">MPNTPQWPPSDPSEATIMHAHRRTFLVSRRALAVTALAAVLALAACAADEGQAAGPKPGETATLADGRKINLRCQGHGAPTVIFESGFGAHAGAWAKVQPTVARRTRTCAYDRAGMGLSDDGPLPRDGAAIARDLDQALTEAGIEGPYILVGHSAGALYARLFAARRLGEVQGLVLVDPTVEHLARPGADGLNGIRGRLSRCLAVAEVSPPAEDARWQGCAPPGDGEAAARARAPDRWRNQLSELNAIFGPTSEAVARVGSLLNDVPAYVITASDTAMAAPTVGYDKPQSILELQHLRMALSFSPGYQRTVYASHLVMNDRPEVVIEAVVAMIDAAQAGKPPPALPPSETGEAVGEPGSAFPR</sequence>
<dbReference type="AlphaFoldDB" id="A0A328BHG1"/>
<accession>A0A328BHG1</accession>
<evidence type="ECO:0000256" key="1">
    <source>
        <dbReference type="SAM" id="MobiDB-lite"/>
    </source>
</evidence>
<keyword evidence="2" id="KW-0732">Signal</keyword>
<comment type="caution">
    <text evidence="4">The sequence shown here is derived from an EMBL/GenBank/DDBJ whole genome shotgun (WGS) entry which is preliminary data.</text>
</comment>
<dbReference type="SUPFAM" id="SSF53474">
    <property type="entry name" value="alpha/beta-Hydrolases"/>
    <property type="match status" value="1"/>
</dbReference>
<evidence type="ECO:0000313" key="5">
    <source>
        <dbReference type="Proteomes" id="UP000249524"/>
    </source>
</evidence>
<protein>
    <recommendedName>
        <fullName evidence="3">AB hydrolase-1 domain-containing protein</fullName>
    </recommendedName>
</protein>
<dbReference type="OrthoDB" id="7185741at2"/>
<name>A0A328BHG1_9CAUL</name>
<feature type="region of interest" description="Disordered" evidence="1">
    <location>
        <begin position="339"/>
        <end position="363"/>
    </location>
</feature>
<dbReference type="Gene3D" id="3.40.50.1820">
    <property type="entry name" value="alpha/beta hydrolase"/>
    <property type="match status" value="1"/>
</dbReference>
<dbReference type="Pfam" id="PF12697">
    <property type="entry name" value="Abhydrolase_6"/>
    <property type="match status" value="1"/>
</dbReference>
<keyword evidence="5" id="KW-1185">Reference proteome</keyword>
<proteinExistence type="predicted"/>
<dbReference type="Proteomes" id="UP000249524">
    <property type="component" value="Unassembled WGS sequence"/>
</dbReference>
<dbReference type="InterPro" id="IPR050228">
    <property type="entry name" value="Carboxylesterase_BioH"/>
</dbReference>
<gene>
    <name evidence="4" type="ORF">DJ019_10010</name>
</gene>
<dbReference type="PANTHER" id="PTHR43194">
    <property type="entry name" value="HYDROLASE ALPHA/BETA FOLD FAMILY"/>
    <property type="match status" value="1"/>
</dbReference>
<feature type="domain" description="AB hydrolase-1" evidence="3">
    <location>
        <begin position="82"/>
        <end position="328"/>
    </location>
</feature>
<reference evidence="4 5" key="1">
    <citation type="submission" date="2018-05" db="EMBL/GenBank/DDBJ databases">
        <authorList>
            <person name="Lanie J.A."/>
            <person name="Ng W.-L."/>
            <person name="Kazmierczak K.M."/>
            <person name="Andrzejewski T.M."/>
            <person name="Davidsen T.M."/>
            <person name="Wayne K.J."/>
            <person name="Tettelin H."/>
            <person name="Glass J.I."/>
            <person name="Rusch D."/>
            <person name="Podicherti R."/>
            <person name="Tsui H.-C.T."/>
            <person name="Winkler M.E."/>
        </authorList>
    </citation>
    <scope>NUCLEOTIDE SEQUENCE [LARGE SCALE GENOMIC DNA]</scope>
    <source>
        <strain evidence="4 5">BUT-10</strain>
    </source>
</reference>
<dbReference type="InterPro" id="IPR029058">
    <property type="entry name" value="AB_hydrolase_fold"/>
</dbReference>
<dbReference type="EMBL" id="QFYS01000003">
    <property type="protein sequence ID" value="RAK66563.1"/>
    <property type="molecule type" value="Genomic_DNA"/>
</dbReference>